<dbReference type="EMBL" id="AXCM01002366">
    <property type="status" value="NOT_ANNOTATED_CDS"/>
    <property type="molecule type" value="Genomic_DNA"/>
</dbReference>
<feature type="compositionally biased region" description="Gly residues" evidence="5">
    <location>
        <begin position="73"/>
        <end position="98"/>
    </location>
</feature>
<evidence type="ECO:0000256" key="2">
    <source>
        <dbReference type="ARBA" id="ARBA00022884"/>
    </source>
</evidence>
<dbReference type="EMBL" id="AXCM01002368">
    <property type="status" value="NOT_ANNOTATED_CDS"/>
    <property type="molecule type" value="Genomic_DNA"/>
</dbReference>
<feature type="domain" description="RRM" evidence="6">
    <location>
        <begin position="257"/>
        <end position="338"/>
    </location>
</feature>
<dbReference type="CDD" id="cd12332">
    <property type="entry name" value="RRM1_p54nrb_like"/>
    <property type="match status" value="1"/>
</dbReference>
<dbReference type="Pfam" id="PF00076">
    <property type="entry name" value="RRM_1"/>
    <property type="match status" value="2"/>
</dbReference>
<feature type="domain" description="RRM" evidence="6">
    <location>
        <begin position="183"/>
        <end position="255"/>
    </location>
</feature>
<dbReference type="STRING" id="139723.A0A182MA22"/>
<dbReference type="FunFam" id="3.30.70.330:FF:000513">
    <property type="entry name" value="Splicing factor, proline-and glutamine-rich"/>
    <property type="match status" value="1"/>
</dbReference>
<dbReference type="InterPro" id="IPR012975">
    <property type="entry name" value="NOPS"/>
</dbReference>
<feature type="compositionally biased region" description="Low complexity" evidence="5">
    <location>
        <begin position="558"/>
        <end position="592"/>
    </location>
</feature>
<dbReference type="EnsemblMetazoa" id="ACUA013173-RA">
    <property type="protein sequence ID" value="ACUA013173-PA"/>
    <property type="gene ID" value="ACUA013173"/>
</dbReference>
<dbReference type="InterPro" id="IPR000504">
    <property type="entry name" value="RRM_dom"/>
</dbReference>
<evidence type="ECO:0000256" key="1">
    <source>
        <dbReference type="ARBA" id="ARBA00022737"/>
    </source>
</evidence>
<dbReference type="GO" id="GO:0003723">
    <property type="term" value="F:RNA binding"/>
    <property type="evidence" value="ECO:0007669"/>
    <property type="project" value="UniProtKB-UniRule"/>
</dbReference>
<feature type="compositionally biased region" description="Basic and acidic residues" evidence="5">
    <location>
        <begin position="539"/>
        <end position="555"/>
    </location>
</feature>
<reference evidence="7" key="2">
    <citation type="submission" date="2020-05" db="UniProtKB">
        <authorList>
            <consortium name="EnsemblMetazoa"/>
        </authorList>
    </citation>
    <scope>IDENTIFICATION</scope>
    <source>
        <strain evidence="7">A-37</strain>
    </source>
</reference>
<feature type="compositionally biased region" description="Low complexity" evidence="5">
    <location>
        <begin position="99"/>
        <end position="109"/>
    </location>
</feature>
<dbReference type="CDD" id="cd12945">
    <property type="entry name" value="NOPS_NONA_like"/>
    <property type="match status" value="1"/>
</dbReference>
<feature type="compositionally biased region" description="Low complexity" evidence="5">
    <location>
        <begin position="124"/>
        <end position="142"/>
    </location>
</feature>
<dbReference type="EMBL" id="AXCM01002367">
    <property type="status" value="NOT_ANNOTATED_CDS"/>
    <property type="molecule type" value="Genomic_DNA"/>
</dbReference>
<dbReference type="FunFam" id="3.30.70.330:FF:000043">
    <property type="entry name" value="paraspeckle component 1 isoform X1"/>
    <property type="match status" value="1"/>
</dbReference>
<evidence type="ECO:0000256" key="3">
    <source>
        <dbReference type="PROSITE-ProRule" id="PRU00176"/>
    </source>
</evidence>
<dbReference type="SMART" id="SM00360">
    <property type="entry name" value="RRM"/>
    <property type="match status" value="2"/>
</dbReference>
<feature type="region of interest" description="Disordered" evidence="5">
    <location>
        <begin position="1"/>
        <end position="145"/>
    </location>
</feature>
<dbReference type="Gene3D" id="6.10.250.1170">
    <property type="match status" value="1"/>
</dbReference>
<evidence type="ECO:0000313" key="8">
    <source>
        <dbReference type="Proteomes" id="UP000075883"/>
    </source>
</evidence>
<evidence type="ECO:0000259" key="6">
    <source>
        <dbReference type="PROSITE" id="PS50102"/>
    </source>
</evidence>
<dbReference type="Proteomes" id="UP000075883">
    <property type="component" value="Unassembled WGS sequence"/>
</dbReference>
<feature type="coiled-coil region" evidence="4">
    <location>
        <begin position="385"/>
        <end position="482"/>
    </location>
</feature>
<feature type="compositionally biased region" description="Low complexity" evidence="5">
    <location>
        <begin position="50"/>
        <end position="72"/>
    </location>
</feature>
<dbReference type="GO" id="GO:0005634">
    <property type="term" value="C:nucleus"/>
    <property type="evidence" value="ECO:0007669"/>
    <property type="project" value="UniProtKB-ARBA"/>
</dbReference>
<dbReference type="InterPro" id="IPR035979">
    <property type="entry name" value="RBD_domain_sf"/>
</dbReference>
<dbReference type="Pfam" id="PF08075">
    <property type="entry name" value="NOPS"/>
    <property type="match status" value="1"/>
</dbReference>
<dbReference type="Gene3D" id="3.30.70.330">
    <property type="match status" value="2"/>
</dbReference>
<feature type="compositionally biased region" description="Low complexity" evidence="5">
    <location>
        <begin position="11"/>
        <end position="34"/>
    </location>
</feature>
<dbReference type="AlphaFoldDB" id="A0A182MA22"/>
<keyword evidence="8" id="KW-1185">Reference proteome</keyword>
<feature type="region of interest" description="Disordered" evidence="5">
    <location>
        <begin position="500"/>
        <end position="594"/>
    </location>
</feature>
<dbReference type="SUPFAM" id="SSF54928">
    <property type="entry name" value="RNA-binding domain, RBD"/>
    <property type="match status" value="1"/>
</dbReference>
<protein>
    <recommendedName>
        <fullName evidence="6">RRM domain-containing protein</fullName>
    </recommendedName>
</protein>
<organism evidence="7 8">
    <name type="scientific">Anopheles culicifacies</name>
    <dbReference type="NCBI Taxonomy" id="139723"/>
    <lineage>
        <taxon>Eukaryota</taxon>
        <taxon>Metazoa</taxon>
        <taxon>Ecdysozoa</taxon>
        <taxon>Arthropoda</taxon>
        <taxon>Hexapoda</taxon>
        <taxon>Insecta</taxon>
        <taxon>Pterygota</taxon>
        <taxon>Neoptera</taxon>
        <taxon>Endopterygota</taxon>
        <taxon>Diptera</taxon>
        <taxon>Nematocera</taxon>
        <taxon>Culicoidea</taxon>
        <taxon>Culicidae</taxon>
        <taxon>Anophelinae</taxon>
        <taxon>Anopheles</taxon>
        <taxon>culicifacies species complex</taxon>
    </lineage>
</organism>
<evidence type="ECO:0000313" key="7">
    <source>
        <dbReference type="EnsemblMetazoa" id="ACUA013173-PA"/>
    </source>
</evidence>
<keyword evidence="4" id="KW-0175">Coiled coil</keyword>
<accession>A0A182MA22</accession>
<proteinExistence type="predicted"/>
<dbReference type="InterPro" id="IPR012677">
    <property type="entry name" value="Nucleotide-bd_a/b_plait_sf"/>
</dbReference>
<keyword evidence="2 3" id="KW-0694">RNA-binding</keyword>
<dbReference type="VEuPathDB" id="VectorBase:ACUA013173"/>
<sequence>MDVAVKQEINGSPLPQRPQQQQQQHGGTPGPMHGNNQPGSDQHGPGGSANKNMNRNNRNNSKNRLSMPMRNRGPGGPGGVGGGGGGGGGGNSNNGGPGNNRPGNNGGNPQQMGGEDFGPNQHQNRGGMNRGNNRSGNDMDNNFGDRRRGGEAYFISEKLRMLAGPLLEIPPIEAHDAKFSGRNRLYVGNLTNDVTEEELVEMFKPFGEINEVFMNKEKNYAFVRVDYLSNAEEAKRNLDGTTRKNRVLRVRFAPNATAIRVKNLTPYVTNELLYKSFEVFGPLERAVVQVDERGKPTGEGIVEFKNKPGALAAIRFCTEKCYFLTTSLRPVIVEPYTYQDDNDGLPEKSLNKKQSEFLKARQQGPRFAEHGSFEFEYGQRWKHMHELFKQKAESLKREMIMEEEKLEAQMEYARFEQETEQLREQLRQREMDRDRQKAEWEMKERQVQEARQRNDIQMKTDIEEMTNRIKRSDEELHRRQKENTMFMQNRQMMEQQQMNDMGMGSGGDAGGGGIDNRRNFDMMNQGGGGNGNFGNMEPTVRDYDHGQNRPTRFDDGPQPQQQQQQQQQQQMHQQQQQRGNNFGGNRNNWMNNAPDRRLNTSMHERVACLPYQTNNGDIKIYGLVKILHSQTRVKPVNSEPVWSFRDSGLLLYVL</sequence>
<dbReference type="PANTHER" id="PTHR23189">
    <property type="entry name" value="RNA RECOGNITION MOTIF-CONTAINING"/>
    <property type="match status" value="1"/>
</dbReference>
<evidence type="ECO:0000256" key="5">
    <source>
        <dbReference type="SAM" id="MobiDB-lite"/>
    </source>
</evidence>
<feature type="compositionally biased region" description="Gly residues" evidence="5">
    <location>
        <begin position="503"/>
        <end position="514"/>
    </location>
</feature>
<keyword evidence="1" id="KW-0677">Repeat</keyword>
<evidence type="ECO:0000256" key="4">
    <source>
        <dbReference type="SAM" id="Coils"/>
    </source>
</evidence>
<dbReference type="CDD" id="cd12333">
    <property type="entry name" value="RRM2_p54nrb_like"/>
    <property type="match status" value="1"/>
</dbReference>
<dbReference type="PROSITE" id="PS50102">
    <property type="entry name" value="RRM"/>
    <property type="match status" value="2"/>
</dbReference>
<name>A0A182MA22_9DIPT</name>
<reference evidence="8" key="1">
    <citation type="submission" date="2013-09" db="EMBL/GenBank/DDBJ databases">
        <title>The Genome Sequence of Anopheles culicifacies species A.</title>
        <authorList>
            <consortium name="The Broad Institute Genomics Platform"/>
            <person name="Neafsey D.E."/>
            <person name="Besansky N."/>
            <person name="Howell P."/>
            <person name="Walton C."/>
            <person name="Young S.K."/>
            <person name="Zeng Q."/>
            <person name="Gargeya S."/>
            <person name="Fitzgerald M."/>
            <person name="Haas B."/>
            <person name="Abouelleil A."/>
            <person name="Allen A.W."/>
            <person name="Alvarado L."/>
            <person name="Arachchi H.M."/>
            <person name="Berlin A.M."/>
            <person name="Chapman S.B."/>
            <person name="Gainer-Dewar J."/>
            <person name="Goldberg J."/>
            <person name="Griggs A."/>
            <person name="Gujja S."/>
            <person name="Hansen M."/>
            <person name="Howarth C."/>
            <person name="Imamovic A."/>
            <person name="Ireland A."/>
            <person name="Larimer J."/>
            <person name="McCowan C."/>
            <person name="Murphy C."/>
            <person name="Pearson M."/>
            <person name="Poon T.W."/>
            <person name="Priest M."/>
            <person name="Roberts A."/>
            <person name="Saif S."/>
            <person name="Shea T."/>
            <person name="Sisk P."/>
            <person name="Sykes S."/>
            <person name="Wortman J."/>
            <person name="Nusbaum C."/>
            <person name="Birren B."/>
        </authorList>
    </citation>
    <scope>NUCLEOTIDE SEQUENCE [LARGE SCALE GENOMIC DNA]</scope>
    <source>
        <strain evidence="8">A-37</strain>
    </source>
</reference>